<dbReference type="NCBIfam" id="TIGR01549">
    <property type="entry name" value="HAD-SF-IA-v1"/>
    <property type="match status" value="1"/>
</dbReference>
<dbReference type="RefSeq" id="WP_201072968.1">
    <property type="nucleotide sequence ID" value="NZ_CP067420.1"/>
</dbReference>
<keyword evidence="1" id="KW-0378">Hydrolase</keyword>
<dbReference type="Gene3D" id="1.10.150.240">
    <property type="entry name" value="Putative phosphatase, domain 2"/>
    <property type="match status" value="1"/>
</dbReference>
<dbReference type="InterPro" id="IPR023198">
    <property type="entry name" value="PGP-like_dom2"/>
</dbReference>
<dbReference type="PANTHER" id="PTHR43434:SF24">
    <property type="entry name" value="HYDROLASE-RELATED"/>
    <property type="match status" value="1"/>
</dbReference>
<dbReference type="SFLD" id="SFLDG01129">
    <property type="entry name" value="C1.5:_HAD__Beta-PGM__Phosphata"/>
    <property type="match status" value="1"/>
</dbReference>
<dbReference type="GO" id="GO:0016787">
    <property type="term" value="F:hydrolase activity"/>
    <property type="evidence" value="ECO:0007669"/>
    <property type="project" value="UniProtKB-KW"/>
</dbReference>
<dbReference type="PANTHER" id="PTHR43434">
    <property type="entry name" value="PHOSPHOGLYCOLATE PHOSPHATASE"/>
    <property type="match status" value="1"/>
</dbReference>
<dbReference type="EMBL" id="CP067420">
    <property type="protein sequence ID" value="QQP88303.1"/>
    <property type="molecule type" value="Genomic_DNA"/>
</dbReference>
<name>A0ABX7B1T9_9PROT</name>
<dbReference type="InterPro" id="IPR036412">
    <property type="entry name" value="HAD-like_sf"/>
</dbReference>
<dbReference type="InterPro" id="IPR006439">
    <property type="entry name" value="HAD-SF_hydro_IA"/>
</dbReference>
<dbReference type="SFLD" id="SFLDS00003">
    <property type="entry name" value="Haloacid_Dehalogenase"/>
    <property type="match status" value="1"/>
</dbReference>
<organism evidence="1 2">
    <name type="scientific">Skermanella cutis</name>
    <dbReference type="NCBI Taxonomy" id="2775420"/>
    <lineage>
        <taxon>Bacteria</taxon>
        <taxon>Pseudomonadati</taxon>
        <taxon>Pseudomonadota</taxon>
        <taxon>Alphaproteobacteria</taxon>
        <taxon>Rhodospirillales</taxon>
        <taxon>Azospirillaceae</taxon>
        <taxon>Skermanella</taxon>
    </lineage>
</organism>
<sequence length="233" mass="24354">MPLNDKSRPGSKPLRLALFDCDGTLVDSQYAIVAAMNAAFVALGLPLPDAAAVRRVVGLPLVQAIAVLLPDAQPRLHVTLADRYKLAFADARNRGVHEEPLFPGIRGALDALESAGLLLGVATGKSRRGLVATLDQHGLLDRFTTLQTSDTGPGKPHPDMVFRALAETGVEASDTVVIGDTTYDMLMAGSARAGAVGVAWGYHEVAELTGAGAQRICETADQVPAAVLALLDL</sequence>
<accession>A0ABX7B1T9</accession>
<dbReference type="Proteomes" id="UP000595197">
    <property type="component" value="Chromosome"/>
</dbReference>
<dbReference type="Gene3D" id="3.40.50.1000">
    <property type="entry name" value="HAD superfamily/HAD-like"/>
    <property type="match status" value="1"/>
</dbReference>
<proteinExistence type="predicted"/>
<dbReference type="InterPro" id="IPR023214">
    <property type="entry name" value="HAD_sf"/>
</dbReference>
<dbReference type="Pfam" id="PF13419">
    <property type="entry name" value="HAD_2"/>
    <property type="match status" value="1"/>
</dbReference>
<dbReference type="SUPFAM" id="SSF56784">
    <property type="entry name" value="HAD-like"/>
    <property type="match status" value="1"/>
</dbReference>
<dbReference type="InterPro" id="IPR050155">
    <property type="entry name" value="HAD-like_hydrolase_sf"/>
</dbReference>
<evidence type="ECO:0000313" key="2">
    <source>
        <dbReference type="Proteomes" id="UP000595197"/>
    </source>
</evidence>
<gene>
    <name evidence="1" type="ORF">IGS68_19945</name>
</gene>
<dbReference type="InterPro" id="IPR041492">
    <property type="entry name" value="HAD_2"/>
</dbReference>
<reference evidence="1" key="1">
    <citation type="submission" date="2021-02" db="EMBL/GenBank/DDBJ databases">
        <title>Skermanella TT6 skin isolate.</title>
        <authorList>
            <person name="Lee K."/>
            <person name="Ganzorig M."/>
        </authorList>
    </citation>
    <scope>NUCLEOTIDE SEQUENCE</scope>
    <source>
        <strain evidence="1">TT6</strain>
    </source>
</reference>
<keyword evidence="2" id="KW-1185">Reference proteome</keyword>
<evidence type="ECO:0000313" key="1">
    <source>
        <dbReference type="EMBL" id="QQP88303.1"/>
    </source>
</evidence>
<dbReference type="NCBIfam" id="TIGR01509">
    <property type="entry name" value="HAD-SF-IA-v3"/>
    <property type="match status" value="1"/>
</dbReference>
<protein>
    <submittedName>
        <fullName evidence="1">HAD-IA family hydrolase</fullName>
    </submittedName>
</protein>